<accession>A0A1H3W2J4</accession>
<keyword evidence="3" id="KW-0813">Transport</keyword>
<dbReference type="RefSeq" id="WP_217637418.1">
    <property type="nucleotide sequence ID" value="NZ_FNQN01000001.1"/>
</dbReference>
<evidence type="ECO:0000256" key="8">
    <source>
        <dbReference type="SAM" id="Coils"/>
    </source>
</evidence>
<evidence type="ECO:0000256" key="3">
    <source>
        <dbReference type="ARBA" id="ARBA00022448"/>
    </source>
</evidence>
<dbReference type="GO" id="GO:0015288">
    <property type="term" value="F:porin activity"/>
    <property type="evidence" value="ECO:0007669"/>
    <property type="project" value="TreeGrafter"/>
</dbReference>
<dbReference type="AlphaFoldDB" id="A0A1H3W2J4"/>
<evidence type="ECO:0000256" key="6">
    <source>
        <dbReference type="ARBA" id="ARBA00023136"/>
    </source>
</evidence>
<comment type="subcellular location">
    <subcellularLocation>
        <location evidence="1">Cell outer membrane</location>
    </subcellularLocation>
</comment>
<keyword evidence="4" id="KW-1134">Transmembrane beta strand</keyword>
<dbReference type="PANTHER" id="PTHR30026:SF20">
    <property type="entry name" value="OUTER MEMBRANE PROTEIN TOLC"/>
    <property type="match status" value="1"/>
</dbReference>
<keyword evidence="6" id="KW-0472">Membrane</keyword>
<dbReference type="InterPro" id="IPR051906">
    <property type="entry name" value="TolC-like"/>
</dbReference>
<keyword evidence="11" id="KW-1185">Reference proteome</keyword>
<dbReference type="EMBL" id="FNQN01000001">
    <property type="protein sequence ID" value="SDZ80634.1"/>
    <property type="molecule type" value="Genomic_DNA"/>
</dbReference>
<evidence type="ECO:0000313" key="11">
    <source>
        <dbReference type="Proteomes" id="UP000199409"/>
    </source>
</evidence>
<dbReference type="SUPFAM" id="SSF56954">
    <property type="entry name" value="Outer membrane efflux proteins (OEP)"/>
    <property type="match status" value="1"/>
</dbReference>
<dbReference type="InterPro" id="IPR003423">
    <property type="entry name" value="OMP_efflux"/>
</dbReference>
<evidence type="ECO:0000256" key="9">
    <source>
        <dbReference type="SAM" id="SignalP"/>
    </source>
</evidence>
<dbReference type="PANTHER" id="PTHR30026">
    <property type="entry name" value="OUTER MEMBRANE PROTEIN TOLC"/>
    <property type="match status" value="1"/>
</dbReference>
<dbReference type="STRING" id="37625.SAMN05660420_00405"/>
<feature type="signal peptide" evidence="9">
    <location>
        <begin position="1"/>
        <end position="27"/>
    </location>
</feature>
<feature type="coiled-coil region" evidence="8">
    <location>
        <begin position="313"/>
        <end position="340"/>
    </location>
</feature>
<keyword evidence="7" id="KW-0998">Cell outer membrane</keyword>
<evidence type="ECO:0000256" key="7">
    <source>
        <dbReference type="ARBA" id="ARBA00023237"/>
    </source>
</evidence>
<evidence type="ECO:0000256" key="4">
    <source>
        <dbReference type="ARBA" id="ARBA00022452"/>
    </source>
</evidence>
<reference evidence="10 11" key="1">
    <citation type="submission" date="2016-10" db="EMBL/GenBank/DDBJ databases">
        <authorList>
            <person name="de Groot N.N."/>
        </authorList>
    </citation>
    <scope>NUCLEOTIDE SEQUENCE [LARGE SCALE GENOMIC DNA]</scope>
    <source>
        <strain evidence="10 11">DSM 7343</strain>
    </source>
</reference>
<dbReference type="GO" id="GO:1990281">
    <property type="term" value="C:efflux pump complex"/>
    <property type="evidence" value="ECO:0007669"/>
    <property type="project" value="TreeGrafter"/>
</dbReference>
<evidence type="ECO:0000256" key="5">
    <source>
        <dbReference type="ARBA" id="ARBA00022692"/>
    </source>
</evidence>
<comment type="similarity">
    <text evidence="2">Belongs to the outer membrane factor (OMF) (TC 1.B.17) family.</text>
</comment>
<evidence type="ECO:0000256" key="1">
    <source>
        <dbReference type="ARBA" id="ARBA00004442"/>
    </source>
</evidence>
<name>A0A1H3W2J4_9BACT</name>
<keyword evidence="5" id="KW-0812">Transmembrane</keyword>
<dbReference type="GO" id="GO:0015562">
    <property type="term" value="F:efflux transmembrane transporter activity"/>
    <property type="evidence" value="ECO:0007669"/>
    <property type="project" value="InterPro"/>
</dbReference>
<feature type="chain" id="PRO_5011524580" evidence="9">
    <location>
        <begin position="28"/>
        <end position="529"/>
    </location>
</feature>
<protein>
    <submittedName>
        <fullName evidence="10">Outer membrane protein TolC</fullName>
    </submittedName>
</protein>
<keyword evidence="8" id="KW-0175">Coiled coil</keyword>
<dbReference type="GO" id="GO:0009279">
    <property type="term" value="C:cell outer membrane"/>
    <property type="evidence" value="ECO:0007669"/>
    <property type="project" value="UniProtKB-SubCell"/>
</dbReference>
<gene>
    <name evidence="10" type="ORF">SAMN05660420_00405</name>
</gene>
<dbReference type="Pfam" id="PF02321">
    <property type="entry name" value="OEP"/>
    <property type="match status" value="1"/>
</dbReference>
<dbReference type="Gene3D" id="1.20.1600.10">
    <property type="entry name" value="Outer membrane efflux proteins (OEP)"/>
    <property type="match status" value="1"/>
</dbReference>
<dbReference type="Proteomes" id="UP000199409">
    <property type="component" value="Unassembled WGS sequence"/>
</dbReference>
<proteinExistence type="inferred from homology"/>
<evidence type="ECO:0000256" key="2">
    <source>
        <dbReference type="ARBA" id="ARBA00007613"/>
    </source>
</evidence>
<evidence type="ECO:0000313" key="10">
    <source>
        <dbReference type="EMBL" id="SDZ80634.1"/>
    </source>
</evidence>
<keyword evidence="9" id="KW-0732">Signal</keyword>
<organism evidence="10 11">
    <name type="scientific">Desulfuromusa kysingii</name>
    <dbReference type="NCBI Taxonomy" id="37625"/>
    <lineage>
        <taxon>Bacteria</taxon>
        <taxon>Pseudomonadati</taxon>
        <taxon>Thermodesulfobacteriota</taxon>
        <taxon>Desulfuromonadia</taxon>
        <taxon>Desulfuromonadales</taxon>
        <taxon>Geopsychrobacteraceae</taxon>
        <taxon>Desulfuromusa</taxon>
    </lineage>
</organism>
<sequence>MKYCSPGKLFFPFSLLLCFLLPHLGNAAASADNPLQYQTSLADMVQPTPSAAETLELSVEQTVLLALQNNRDLQVQHHIPVITGTFTQIEQGIFDPELFAEIDYFKEQTEETSSSSNSKYDAVEDDFTAIAGLRKLLPTGTTIEASLSQERSRSDQEPEQQSARLGLSVTQSLLRGFGSAVNLVSVHQAEIDALASIHELRGFSESLLADTEIAYWNYVLAKDEIAIFEESLVVARKQRKEVELRIEVGLLPEIEVAAAKAEEALRVQALINSYSLLEQRRLQLLQRINPNPEGRLDQQINAISDPRLSPQPITDLKDRLQLAEQSRSDLNEARLRLRQRRLETVATRNGILPRLDFFISLGKTGFDDNFNDSFRSMDGNKYDFTAGLRLNYLLGNRKAKAENLAAQVSREQALDAIANLRQMVHLDVRLALNELERSRQQIDASRASRFFQEQTLAAEQERFDVGTSTALLVAQAQRDLLQTQIAEIEAIINYRIALVKLYLAEGSLLDRRGVRVMRDEFNLGQLRTR</sequence>